<accession>A0A0E9RBL0</accession>
<proteinExistence type="predicted"/>
<sequence>MKSKNYICFSLVIYVIMFLCVCKAEIRQWLKGKHSIFLIVFVLHTDVLQRKVFNKMVSSFEQATTATSSQPTAGEVNWHIFGVVKIRFIFSLLRLIFFNTCASVPLP</sequence>
<reference evidence="1" key="2">
    <citation type="journal article" date="2015" name="Fish Shellfish Immunol.">
        <title>Early steps in the European eel (Anguilla anguilla)-Vibrio vulnificus interaction in the gills: Role of the RtxA13 toxin.</title>
        <authorList>
            <person name="Callol A."/>
            <person name="Pajuelo D."/>
            <person name="Ebbesson L."/>
            <person name="Teles M."/>
            <person name="MacKenzie S."/>
            <person name="Amaro C."/>
        </authorList>
    </citation>
    <scope>NUCLEOTIDE SEQUENCE</scope>
</reference>
<reference evidence="1" key="1">
    <citation type="submission" date="2014-11" db="EMBL/GenBank/DDBJ databases">
        <authorList>
            <person name="Amaro Gonzalez C."/>
        </authorList>
    </citation>
    <scope>NUCLEOTIDE SEQUENCE</scope>
</reference>
<dbReference type="AlphaFoldDB" id="A0A0E9RBL0"/>
<organism evidence="1">
    <name type="scientific">Anguilla anguilla</name>
    <name type="common">European freshwater eel</name>
    <name type="synonym">Muraena anguilla</name>
    <dbReference type="NCBI Taxonomy" id="7936"/>
    <lineage>
        <taxon>Eukaryota</taxon>
        <taxon>Metazoa</taxon>
        <taxon>Chordata</taxon>
        <taxon>Craniata</taxon>
        <taxon>Vertebrata</taxon>
        <taxon>Euteleostomi</taxon>
        <taxon>Actinopterygii</taxon>
        <taxon>Neopterygii</taxon>
        <taxon>Teleostei</taxon>
        <taxon>Anguilliformes</taxon>
        <taxon>Anguillidae</taxon>
        <taxon>Anguilla</taxon>
    </lineage>
</organism>
<dbReference type="EMBL" id="GBXM01082098">
    <property type="protein sequence ID" value="JAH26479.1"/>
    <property type="molecule type" value="Transcribed_RNA"/>
</dbReference>
<evidence type="ECO:0000313" key="1">
    <source>
        <dbReference type="EMBL" id="JAH26479.1"/>
    </source>
</evidence>
<protein>
    <submittedName>
        <fullName evidence="1">Uncharacterized protein</fullName>
    </submittedName>
</protein>
<name>A0A0E9RBL0_ANGAN</name>